<reference evidence="2" key="1">
    <citation type="submission" date="2018-05" db="EMBL/GenBank/DDBJ databases">
        <authorList>
            <person name="Lanie J.A."/>
            <person name="Ng W.-L."/>
            <person name="Kazmierczak K.M."/>
            <person name="Andrzejewski T.M."/>
            <person name="Davidsen T.M."/>
            <person name="Wayne K.J."/>
            <person name="Tettelin H."/>
            <person name="Glass J.I."/>
            <person name="Rusch D."/>
            <person name="Podicherti R."/>
            <person name="Tsui H.-C.T."/>
            <person name="Winkler M.E."/>
        </authorList>
    </citation>
    <scope>NUCLEOTIDE SEQUENCE</scope>
</reference>
<protein>
    <submittedName>
        <fullName evidence="2">Uncharacterized protein</fullName>
    </submittedName>
</protein>
<feature type="transmembrane region" description="Helical" evidence="1">
    <location>
        <begin position="20"/>
        <end position="39"/>
    </location>
</feature>
<dbReference type="AlphaFoldDB" id="A0A382E8G4"/>
<proteinExistence type="predicted"/>
<keyword evidence="1" id="KW-0812">Transmembrane</keyword>
<sequence length="42" mass="4553">MSIHYFANPTRFTRLAGHIQPWAGGLTVALLLAGLYLALARA</sequence>
<evidence type="ECO:0000256" key="1">
    <source>
        <dbReference type="SAM" id="Phobius"/>
    </source>
</evidence>
<organism evidence="2">
    <name type="scientific">marine metagenome</name>
    <dbReference type="NCBI Taxonomy" id="408172"/>
    <lineage>
        <taxon>unclassified sequences</taxon>
        <taxon>metagenomes</taxon>
        <taxon>ecological metagenomes</taxon>
    </lineage>
</organism>
<keyword evidence="1" id="KW-0472">Membrane</keyword>
<name>A0A382E8G4_9ZZZZ</name>
<dbReference type="EMBL" id="UINC01043213">
    <property type="protein sequence ID" value="SVB46940.1"/>
    <property type="molecule type" value="Genomic_DNA"/>
</dbReference>
<gene>
    <name evidence="2" type="ORF">METZ01_LOCUS199794</name>
</gene>
<accession>A0A382E8G4</accession>
<feature type="non-terminal residue" evidence="2">
    <location>
        <position position="42"/>
    </location>
</feature>
<evidence type="ECO:0000313" key="2">
    <source>
        <dbReference type="EMBL" id="SVB46940.1"/>
    </source>
</evidence>
<keyword evidence="1" id="KW-1133">Transmembrane helix</keyword>